<keyword evidence="3" id="KW-1185">Reference proteome</keyword>
<reference evidence="2 3" key="1">
    <citation type="submission" date="2023-06" db="EMBL/GenBank/DDBJ databases">
        <title>Sporosarcina sp. nov., isolated from Korean traditional fermented seafood 'Jeotgal'.</title>
        <authorList>
            <person name="Yang A.-I."/>
            <person name="Shin N.-R."/>
        </authorList>
    </citation>
    <scope>NUCLEOTIDE SEQUENCE [LARGE SCALE GENOMIC DNA]</scope>
    <source>
        <strain evidence="2 3">KCTC3840</strain>
    </source>
</reference>
<dbReference type="Gene3D" id="1.10.260.40">
    <property type="entry name" value="lambda repressor-like DNA-binding domains"/>
    <property type="match status" value="1"/>
</dbReference>
<evidence type="ECO:0000259" key="1">
    <source>
        <dbReference type="PROSITE" id="PS50943"/>
    </source>
</evidence>
<dbReference type="PROSITE" id="PS50943">
    <property type="entry name" value="HTH_CROC1"/>
    <property type="match status" value="1"/>
</dbReference>
<accession>A0ABU4G0F0</accession>
<dbReference type="Proteomes" id="UP001280629">
    <property type="component" value="Unassembled WGS sequence"/>
</dbReference>
<dbReference type="EMBL" id="JAUBDH010000005">
    <property type="protein sequence ID" value="MDW0110445.1"/>
    <property type="molecule type" value="Genomic_DNA"/>
</dbReference>
<dbReference type="SMART" id="SM00530">
    <property type="entry name" value="HTH_XRE"/>
    <property type="match status" value="1"/>
</dbReference>
<dbReference type="CDD" id="cd00093">
    <property type="entry name" value="HTH_XRE"/>
    <property type="match status" value="1"/>
</dbReference>
<name>A0ABU4G0F0_9BACL</name>
<dbReference type="RefSeq" id="WP_317935991.1">
    <property type="nucleotide sequence ID" value="NZ_JAUBDH010000005.1"/>
</dbReference>
<dbReference type="Pfam" id="PF01381">
    <property type="entry name" value="HTH_3"/>
    <property type="match status" value="1"/>
</dbReference>
<proteinExistence type="predicted"/>
<feature type="domain" description="HTH cro/C1-type" evidence="1">
    <location>
        <begin position="6"/>
        <end position="60"/>
    </location>
</feature>
<gene>
    <name evidence="2" type="ORF">QT716_10395</name>
</gene>
<sequence>MNNERFKQIRHSHEMTQEQFAAFLGMGRSTVANIEAGRTPVSDRTRARLAKVMDVSQVLSFFDDINKIEKVFPIK</sequence>
<evidence type="ECO:0000313" key="3">
    <source>
        <dbReference type="Proteomes" id="UP001280629"/>
    </source>
</evidence>
<organism evidence="2 3">
    <name type="scientific">Sporosarcina aquimarina</name>
    <dbReference type="NCBI Taxonomy" id="114975"/>
    <lineage>
        <taxon>Bacteria</taxon>
        <taxon>Bacillati</taxon>
        <taxon>Bacillota</taxon>
        <taxon>Bacilli</taxon>
        <taxon>Bacillales</taxon>
        <taxon>Caryophanaceae</taxon>
        <taxon>Sporosarcina</taxon>
    </lineage>
</organism>
<dbReference type="InterPro" id="IPR010982">
    <property type="entry name" value="Lambda_DNA-bd_dom_sf"/>
</dbReference>
<dbReference type="SUPFAM" id="SSF47413">
    <property type="entry name" value="lambda repressor-like DNA-binding domains"/>
    <property type="match status" value="1"/>
</dbReference>
<evidence type="ECO:0000313" key="2">
    <source>
        <dbReference type="EMBL" id="MDW0110445.1"/>
    </source>
</evidence>
<protein>
    <submittedName>
        <fullName evidence="2">Helix-turn-helix transcriptional regulator</fullName>
    </submittedName>
</protein>
<comment type="caution">
    <text evidence="2">The sequence shown here is derived from an EMBL/GenBank/DDBJ whole genome shotgun (WGS) entry which is preliminary data.</text>
</comment>
<dbReference type="InterPro" id="IPR001387">
    <property type="entry name" value="Cro/C1-type_HTH"/>
</dbReference>